<dbReference type="Gene3D" id="1.10.1760.20">
    <property type="match status" value="1"/>
</dbReference>
<name>A0A291ISK1_9MOLU</name>
<dbReference type="KEGG" id="mlac:CP520_02945"/>
<dbReference type="InterPro" id="IPR009825">
    <property type="entry name" value="ECF_substrate-spec-like"/>
</dbReference>
<evidence type="ECO:0000313" key="1">
    <source>
        <dbReference type="EMBL" id="ATG97671.1"/>
    </source>
</evidence>
<proteinExistence type="predicted"/>
<dbReference type="Proteomes" id="UP000232227">
    <property type="component" value="Chromosome"/>
</dbReference>
<dbReference type="EMBL" id="CP023668">
    <property type="protein sequence ID" value="ATG97671.1"/>
    <property type="molecule type" value="Genomic_DNA"/>
</dbReference>
<dbReference type="AlphaFoldDB" id="A0A291ISK1"/>
<accession>A0A291ISK1</accession>
<sequence length="300" mass="33543">MHKISDYLLTNNNMAHVAIYFLVGLIALFLIFQVLKNLFYRGSNVRGFHFTTKNITYIAMMVAVSTTVTVVISLTLPITVFPPIRIAFEGIMVKIAGMFFGPLVGIIVGLITELITIMFVPSYIHVAYLIVAVGFGFLSGLTSYFQRLTGRKKWWTFLAINLFIIAYGVVLGLITSYYNEDVKLFGVDIAPEYYTYVFIGSIGLSLVLVWVVVGVFLIMKKGYLLDIVLPIILMCVVTEYCVTTLIGSWGDVSFLGIPRDTGGYTSILMVRLLQSPIKIVFNTLVLSTVFYILRPLVKSK</sequence>
<dbReference type="Pfam" id="PF07155">
    <property type="entry name" value="ECF-ribofla_trS"/>
    <property type="match status" value="1"/>
</dbReference>
<reference evidence="1 2" key="1">
    <citation type="submission" date="2017-09" db="EMBL/GenBank/DDBJ databases">
        <title>SPAdes assembly of the Mesoplasma lactucae genome.</title>
        <authorList>
            <person name="Knight T.F."/>
            <person name="Rubinstein R."/>
            <person name="Citino T."/>
        </authorList>
    </citation>
    <scope>NUCLEOTIDE SEQUENCE [LARGE SCALE GENOMIC DNA]</scope>
    <source>
        <strain evidence="1 2">831-C4</strain>
    </source>
</reference>
<keyword evidence="2" id="KW-1185">Reference proteome</keyword>
<dbReference type="RefSeq" id="WP_096862959.1">
    <property type="nucleotide sequence ID" value="NZ_CP023668.1"/>
</dbReference>
<protein>
    <recommendedName>
        <fullName evidence="3">ECF transporter S component</fullName>
    </recommendedName>
</protein>
<evidence type="ECO:0000313" key="2">
    <source>
        <dbReference type="Proteomes" id="UP000232227"/>
    </source>
</evidence>
<gene>
    <name evidence="1" type="ORF">CP520_02945</name>
</gene>
<dbReference type="GO" id="GO:0016020">
    <property type="term" value="C:membrane"/>
    <property type="evidence" value="ECO:0007669"/>
    <property type="project" value="InterPro"/>
</dbReference>
<dbReference type="OrthoDB" id="397639at2"/>
<organism evidence="1 2">
    <name type="scientific">Mesoplasma lactucae ATCC 49193</name>
    <dbReference type="NCBI Taxonomy" id="81460"/>
    <lineage>
        <taxon>Bacteria</taxon>
        <taxon>Bacillati</taxon>
        <taxon>Mycoplasmatota</taxon>
        <taxon>Mollicutes</taxon>
        <taxon>Entomoplasmatales</taxon>
        <taxon>Entomoplasmataceae</taxon>
        <taxon>Mesoplasma</taxon>
    </lineage>
</organism>
<evidence type="ECO:0008006" key="3">
    <source>
        <dbReference type="Google" id="ProtNLM"/>
    </source>
</evidence>